<feature type="domain" description="Cytochrome C Planctomycete-type" evidence="5">
    <location>
        <begin position="74"/>
        <end position="131"/>
    </location>
</feature>
<sequence>MSLNQIALHGGRFAITARLSIAAHLTISGLLGLTLLGLILFVSIASTALAADASSDPKLQFFEEKIRPILVTKCYQCHGPEKSESGLRLDSRASILAGGASDTPAAKEGDADHSLLIESVTYEGDYDMPPDKPLSSTEIDQLKQWIQLGLPWPDEAPVKPTLTIDQRVTAHQAEHWSLQPVQMPVVPASSSHSPDGVDRTDISRTDISRTDISRTDIDRTDIDRTDIDRLIESKLTAAGLAFSQAADRRTLIRRAHFDLLGLPPSEEQVHAFVNDPSPDAWARLIDQLLDSPHYGERWARHWLDVARYADTRGYSPGKRDKRFPFAYTYRDWVIEAFNRDLPYDDFIRCQLAADQWDSAEQTDLAALGFLTVGRQYLSRNDMIDDRVDAVTRGLLGLTVSCARCHDHKFDGIPTQDYYSLFSVFENCSVPSELPLITEESKLPEFSEFLGKLDEMSQAIEERLDEIHNQLHTQAQTHPADYLARLIEPDVTREAYLQEQDFVSLKLIDIHKRVLQRWKNFVNRKDAKRMAVFMPWHELLELEEEGFAEAAMLKIESWKELPAEKVNPLILNALLEQPPSRKIEVARVYGHFIRDQWAVMNAPQDASESERNETQPVAPVTATSQQDDPSRNALLAMLSRGDSPLVIKRGDIRNWLDQGQRADIANREAKINELNSNAPEGLHRAMIVVDREPPNVTHVMIRGSAGRRGEVAPRRFLKLLSPSERALFNKGAGRLELADAIASPDNPLTARVFVNRIWMHHFNRPLVDTPSDFGIQCDEPVQRDLLDDLAADFMQNGWSIKHLHRRIMLSHAYQQSSHNRDDCLQADPENRLIWRMNRRRLEFEALRDSLLAVSGSLETTMFGKSTSITTAPFSHRRTIYGTIDRQDLPGLFRAFDFASPDQSVAKRTRTIVPQQSLFMLNSPFAIEQSQRLVAHVTEPPTDATEAASEESAGALPQERVIEQQIIALYQQIFARVPTDEEREIGKLFVSVEQSSSSEGKTTEIASSDDNVWTRYAQMLLMTNEFEFID</sequence>
<dbReference type="Pfam" id="PF07635">
    <property type="entry name" value="PSCyt1"/>
    <property type="match status" value="1"/>
</dbReference>
<dbReference type="SUPFAM" id="SSF46626">
    <property type="entry name" value="Cytochrome c"/>
    <property type="match status" value="1"/>
</dbReference>
<evidence type="ECO:0000256" key="2">
    <source>
        <dbReference type="SAM" id="Phobius"/>
    </source>
</evidence>
<dbReference type="InterPro" id="IPR011444">
    <property type="entry name" value="DUF1549"/>
</dbReference>
<evidence type="ECO:0000256" key="1">
    <source>
        <dbReference type="SAM" id="MobiDB-lite"/>
    </source>
</evidence>
<dbReference type="Proteomes" id="UP001158067">
    <property type="component" value="Unassembled WGS sequence"/>
</dbReference>
<dbReference type="InterPro" id="IPR011429">
    <property type="entry name" value="Cyt_c_Planctomycete-type"/>
</dbReference>
<evidence type="ECO:0000313" key="6">
    <source>
        <dbReference type="EMBL" id="SMP76012.1"/>
    </source>
</evidence>
<evidence type="ECO:0000259" key="5">
    <source>
        <dbReference type="Pfam" id="PF07635"/>
    </source>
</evidence>
<dbReference type="EMBL" id="FXUG01000020">
    <property type="protein sequence ID" value="SMP76012.1"/>
    <property type="molecule type" value="Genomic_DNA"/>
</dbReference>
<dbReference type="Pfam" id="PF07587">
    <property type="entry name" value="PSD1"/>
    <property type="match status" value="1"/>
</dbReference>
<feature type="domain" description="DUF1553" evidence="4">
    <location>
        <begin position="732"/>
        <end position="985"/>
    </location>
</feature>
<dbReference type="Pfam" id="PF07583">
    <property type="entry name" value="PSCyt2"/>
    <property type="match status" value="1"/>
</dbReference>
<evidence type="ECO:0000259" key="3">
    <source>
        <dbReference type="Pfam" id="PF07583"/>
    </source>
</evidence>
<keyword evidence="2" id="KW-0812">Transmembrane</keyword>
<evidence type="ECO:0000313" key="7">
    <source>
        <dbReference type="Proteomes" id="UP001158067"/>
    </source>
</evidence>
<name>A0ABY1QN41_9BACT</name>
<evidence type="ECO:0000259" key="4">
    <source>
        <dbReference type="Pfam" id="PF07587"/>
    </source>
</evidence>
<feature type="region of interest" description="Disordered" evidence="1">
    <location>
        <begin position="602"/>
        <end position="628"/>
    </location>
</feature>
<protein>
    <submittedName>
        <fullName evidence="6">Planctomycete cytochrome C</fullName>
    </submittedName>
</protein>
<dbReference type="PANTHER" id="PTHR35889:SF3">
    <property type="entry name" value="F-BOX DOMAIN-CONTAINING PROTEIN"/>
    <property type="match status" value="1"/>
</dbReference>
<keyword evidence="7" id="KW-1185">Reference proteome</keyword>
<dbReference type="InterPro" id="IPR022655">
    <property type="entry name" value="DUF1553"/>
</dbReference>
<reference evidence="6 7" key="1">
    <citation type="submission" date="2017-05" db="EMBL/GenBank/DDBJ databases">
        <authorList>
            <person name="Varghese N."/>
            <person name="Submissions S."/>
        </authorList>
    </citation>
    <scope>NUCLEOTIDE SEQUENCE [LARGE SCALE GENOMIC DNA]</scope>
    <source>
        <strain evidence="6 7">DSM 25457</strain>
    </source>
</reference>
<keyword evidence="2" id="KW-1133">Transmembrane helix</keyword>
<organism evidence="6 7">
    <name type="scientific">Neorhodopirellula lusitana</name>
    <dbReference type="NCBI Taxonomy" id="445327"/>
    <lineage>
        <taxon>Bacteria</taxon>
        <taxon>Pseudomonadati</taxon>
        <taxon>Planctomycetota</taxon>
        <taxon>Planctomycetia</taxon>
        <taxon>Pirellulales</taxon>
        <taxon>Pirellulaceae</taxon>
        <taxon>Neorhodopirellula</taxon>
    </lineage>
</organism>
<feature type="transmembrane region" description="Helical" evidence="2">
    <location>
        <begin position="21"/>
        <end position="45"/>
    </location>
</feature>
<keyword evidence="2" id="KW-0472">Membrane</keyword>
<dbReference type="InterPro" id="IPR036909">
    <property type="entry name" value="Cyt_c-like_dom_sf"/>
</dbReference>
<proteinExistence type="predicted"/>
<comment type="caution">
    <text evidence="6">The sequence shown here is derived from an EMBL/GenBank/DDBJ whole genome shotgun (WGS) entry which is preliminary data.</text>
</comment>
<dbReference type="PANTHER" id="PTHR35889">
    <property type="entry name" value="CYCLOINULO-OLIGOSACCHARIDE FRUCTANOTRANSFERASE-RELATED"/>
    <property type="match status" value="1"/>
</dbReference>
<accession>A0ABY1QN41</accession>
<feature type="domain" description="DUF1549" evidence="3">
    <location>
        <begin position="227"/>
        <end position="427"/>
    </location>
</feature>
<gene>
    <name evidence="6" type="ORF">SAMN06265222_12059</name>
</gene>